<dbReference type="GO" id="GO:0030976">
    <property type="term" value="F:thiamine pyrophosphate binding"/>
    <property type="evidence" value="ECO:0007669"/>
    <property type="project" value="InterPro"/>
</dbReference>
<dbReference type="Gene3D" id="3.40.50.720">
    <property type="entry name" value="NAD(P)-binding Rossmann-like Domain"/>
    <property type="match status" value="1"/>
</dbReference>
<dbReference type="SUPFAM" id="SSF47336">
    <property type="entry name" value="ACP-like"/>
    <property type="match status" value="2"/>
</dbReference>
<evidence type="ECO:0000256" key="4">
    <source>
        <dbReference type="ARBA" id="ARBA00022679"/>
    </source>
</evidence>
<dbReference type="SMART" id="SM00823">
    <property type="entry name" value="PKS_PP"/>
    <property type="match status" value="2"/>
</dbReference>
<evidence type="ECO:0000256" key="2">
    <source>
        <dbReference type="ARBA" id="ARBA00022450"/>
    </source>
</evidence>
<dbReference type="Pfam" id="PF00205">
    <property type="entry name" value="TPP_enzyme_M"/>
    <property type="match status" value="1"/>
</dbReference>
<dbReference type="EMBL" id="LGRX02005834">
    <property type="protein sequence ID" value="KAK3277852.1"/>
    <property type="molecule type" value="Genomic_DNA"/>
</dbReference>
<dbReference type="Pfam" id="PF00550">
    <property type="entry name" value="PP-binding"/>
    <property type="match status" value="2"/>
</dbReference>
<dbReference type="InterPro" id="IPR050091">
    <property type="entry name" value="PKS_NRPS_Biosynth_Enz"/>
</dbReference>
<dbReference type="InterPro" id="IPR012001">
    <property type="entry name" value="Thiamin_PyroP_enz_TPP-bd_dom"/>
</dbReference>
<dbReference type="Gene3D" id="3.40.50.12780">
    <property type="entry name" value="N-terminal domain of ligase-like"/>
    <property type="match status" value="1"/>
</dbReference>
<dbReference type="InterPro" id="IPR029035">
    <property type="entry name" value="DHS-like_NAD/FAD-binding_dom"/>
</dbReference>
<feature type="region of interest" description="Disordered" evidence="6">
    <location>
        <begin position="1567"/>
        <end position="1596"/>
    </location>
</feature>
<dbReference type="Gene3D" id="3.30.300.30">
    <property type="match status" value="1"/>
</dbReference>
<dbReference type="InterPro" id="IPR025110">
    <property type="entry name" value="AMP-bd_C"/>
</dbReference>
<dbReference type="SUPFAM" id="SSF53901">
    <property type="entry name" value="Thiolase-like"/>
    <property type="match status" value="1"/>
</dbReference>
<evidence type="ECO:0000256" key="5">
    <source>
        <dbReference type="ARBA" id="ARBA00023052"/>
    </source>
</evidence>
<dbReference type="Gene3D" id="1.10.1200.10">
    <property type="entry name" value="ACP-like"/>
    <property type="match status" value="2"/>
</dbReference>
<feature type="domain" description="Carrier" evidence="7">
    <location>
        <begin position="2172"/>
        <end position="2252"/>
    </location>
</feature>
<protein>
    <recommendedName>
        <fullName evidence="7">Carrier domain-containing protein</fullName>
    </recommendedName>
</protein>
<dbReference type="Proteomes" id="UP001190700">
    <property type="component" value="Unassembled WGS sequence"/>
</dbReference>
<dbReference type="InterPro" id="IPR036291">
    <property type="entry name" value="NAD(P)-bd_dom_sf"/>
</dbReference>
<dbReference type="SMART" id="SM00822">
    <property type="entry name" value="PKS_KR"/>
    <property type="match status" value="1"/>
</dbReference>
<dbReference type="InterPro" id="IPR020806">
    <property type="entry name" value="PKS_PP-bd"/>
</dbReference>
<sequence>MTIPQVSSNRSGAALVASTLKAIDATHIFGASATQNLRLHEALVAEGLLCVHNFNETAAAFAALSASASNGGLSILSIASSPGVTAALPGIVQASKNQVPMLILIAGLRAGVKKAFQTGDLNSLSILAPYCKGTYIPDSGDDIPSTIVQAALLSRQGKRGPVAIDIPADFLTGVHHFQGLPTNLIQLWDQTSSRCSNSVSPWLPASEAPPLEEGLLATASSWQPLMRALGRTAPQGTILCGDFGFAGVALQAADLADLVVVVLPGADVAHGSLRVAVPSAVGCARHCSRSGKVCVAVTDARGFCDTSLEISVARTLGLPIVVLLLEPLTSGTAPAPGVEALAAAMRMRVVGGNPVAPPVSGEGGPTSGEHGGAALLHRAFDGAGVTRVLASSGGGRDLQALLAGLDLLGLATTTLPNELSAALCADGYARAGVRGKALAAVVLDMGAAGARMLPHAALAGVGEALLGSVPMLVVLLGDPGEPGFEALKLSAEEVCKGPVPELVGGVEDVELAVVSAAALAHQGCPGPVAVALPRSAVLDPRLGLPAPVPPLPLLRAGAPDTPGLLPAGQLAVVAERVAEALLSATHPRFHLGMGASSQECCATLLRVAEAVGSTVTTTWSGKGAFPETHPLALWPGLGAAIPLPLRAIADEADCVVVVGARLGQVASSYYHAQLPPRCFHVDVDPAVAGANFAAEPVLADAERFAAALWEALGGRRRAEPPSLRDELAAAHAAVLQSQVQRPPMALSGAAPQDGPGSSAASVIAALQTALPEGTVFTAALGPAALAAAEQLCLLAPGRFLTPCDSGVSGFALPAAVGAALRLRRGLAEGAPAIPVVALLGEEEIGCGWQVLRTAQELRLPVIAVLLHDDGLGLGEVLRRAAGGSAPSPTPRVSALCGARASVDPAEVAAAMGLPMRAADTVERSALSEAAPWISQAVAAHPGPAVLDMRAKMGPVASAEGSFYVQGVVREVAAAVGSPGGGHTSVTASPRMAAAHAVDSSARSSLELLTPATRSRGVVPPRRAGSRSADFARRQLAECRQNPAACDVWGIAEHARVTHAPRGRLAAVDGKVRRGYAELCGRMAALGQRLMAAPARVARGERVGVLLPNSVECLEAHYAVAAVRGLVLNLNYRLAASELGGILEDAEPVAIIAHASYRALLASALAELSTPLRLILWVGEDQAEGGYHGVAEGPYEECLAGLVAGQYPTLAVPPGGCDEGCEMYYTSGTTGKPKGIVLSSKVVVLHALGCMVEHRIHEGEVWGHFAPMFHLVDAYAMFAVTWLGGVHVMQRAFSAAETLDLIEREQVTATNVAATMVTMLLAHPGVEARDLGSLELVSCGGAPLNRVEVLRALEVLQCEFFLSYGMSECCGKITMSLLDPEMRVLPEAEQLEYLCTSGRPFTLTEVRVVDVETEKDVAADGVAVGEVWIRGDTVMKGYWRNETATASAFAPGGWFKTGDLATVEHRGYITVCDRKKDMILTGSENVFAMEVELTLANLPQVKYACVYGVPDRLLGELVKAVIVLHPEHTGSLSAAQIRQLAAASLADYKVPRQVEFLEEHEMPLTGSGKVAKAALKSGDSERRERRRGAPAATAGTAAAKTGVVDVSAKKEEAPVLMRRRGKKEDPHVAPLCEHTYVVQWGTAPVPARSVPRSASWLLLADEGGVATALQALVSRSSPAAMQMVGPGEAETELLGGGESAAAQVRELAAGGTLHVVCLWALDGRPDALGAASTVVAATERVCQRLLQLLQLLARVRASCRLWLVTRGAAVEGWMEAGGGLEDAAESIDDIGARAQRFISHPVQQAVWGLARVVTAEMPRVRCNVVDLCPCEPDPTHDARALASELAVPWAAEAAEAAWRRRQRFAPALQHIDGLQAIRCTRFDSDAAYVVTGGLGGLGLQWAAHLARWGAGEVFLVSRRLPSAEVVAQLALLQQRTGCSLVVKQGDIAKQQDVVALLEAVKAGAKECRGIFHLAGVVDDGTAEQLTWERFQKVLSAKVDGSMHLHETAVRLELPLQHFTLFSSVYGLLGYRELTHYAAANAFQDGLALARRAAGLPGNAVSWGTWAGAGMAHGFGSGFEAYWTGQGMRFVDLQRGMATLHALLVAGVPHAAVLPAEWPQYAQRRGATGVHPLLRALAAPHMKPAAAAPAATATPSPAAAGPAPGTPAARLAQVAAAERLAVLQAEVCGVVSALLGGDGAVDATAPVVELGLSSMLVVDLMTQLGELYDLDLSPTLVYEAVHIHGLCQHVLQEMNIPEQLAPAAAAAAPVPLVDDGTAVGKLRVTPPGERLDIMTIQVGELLGEFLGEEAAGAPPTTPLVELGLTSMLTIDLISRLADLYDLPDLSPTLVYEAVHIRGVCAAILEDLQLPVAVTATIPSLASEGALVALHAELPSIGVAGLACRLPGGANTLMDFWEGVLLAGRDCVIDPPAGRPTNGRRSGFLSPMQVACFDRAAFGITEGEAMAMDPQQRLLLECARECFEDAGHPVSAPAARAVGVYVALETMDYAVLHQRCVWYPSDGYCLFEGVGDSSAAGSIYVQCLGAFSPAGGLVVDSHFMGYWWIAVNGDGHWNDLDDGMWLSLWYPSDGYCLFEGVGDSSAAGSIYVQCLGAFSPAGGLVVDSHFMGWVLWMMGLWLSLWYPSGGYCLFEGVGDSSAAGSIYVQCLGAFSPAGGLVFDSHFMGYWRIAVNGDGHWNDLDDGMWLSLWYPSVGYCLFEGAGDSSAAGSIYVQCLGAFSPAGGLVIDTHFMGYWHLVVNGDGHWNDLDDGIVVVPMVPFWRVLPL</sequence>
<dbReference type="InterPro" id="IPR009081">
    <property type="entry name" value="PP-bd_ACP"/>
</dbReference>
<dbReference type="Pfam" id="PF00109">
    <property type="entry name" value="ketoacyl-synt"/>
    <property type="match status" value="1"/>
</dbReference>
<dbReference type="Gene3D" id="3.40.47.10">
    <property type="match status" value="1"/>
</dbReference>
<dbReference type="InterPro" id="IPR042099">
    <property type="entry name" value="ANL_N_sf"/>
</dbReference>
<dbReference type="GO" id="GO:0004312">
    <property type="term" value="F:fatty acid synthase activity"/>
    <property type="evidence" value="ECO:0007669"/>
    <property type="project" value="TreeGrafter"/>
</dbReference>
<evidence type="ECO:0000259" key="7">
    <source>
        <dbReference type="PROSITE" id="PS50075"/>
    </source>
</evidence>
<gene>
    <name evidence="8" type="ORF">CYMTET_14166</name>
</gene>
<dbReference type="CDD" id="cd00568">
    <property type="entry name" value="TPP_enzymes"/>
    <property type="match status" value="1"/>
</dbReference>
<dbReference type="InterPro" id="IPR013968">
    <property type="entry name" value="PKS_KR"/>
</dbReference>
<evidence type="ECO:0000313" key="9">
    <source>
        <dbReference type="Proteomes" id="UP001190700"/>
    </source>
</evidence>
<dbReference type="SUPFAM" id="SSF51735">
    <property type="entry name" value="NAD(P)-binding Rossmann-fold domains"/>
    <property type="match status" value="2"/>
</dbReference>
<dbReference type="GO" id="GO:0006633">
    <property type="term" value="P:fatty acid biosynthetic process"/>
    <property type="evidence" value="ECO:0007669"/>
    <property type="project" value="TreeGrafter"/>
</dbReference>
<dbReference type="Pfam" id="PF02775">
    <property type="entry name" value="TPP_enzyme_C"/>
    <property type="match status" value="1"/>
</dbReference>
<proteinExistence type="inferred from homology"/>
<comment type="caution">
    <text evidence="8">The sequence shown here is derived from an EMBL/GenBank/DDBJ whole genome shotgun (WGS) entry which is preliminary data.</text>
</comment>
<dbReference type="CDD" id="cd07035">
    <property type="entry name" value="TPP_PYR_POX_like"/>
    <property type="match status" value="1"/>
</dbReference>
<dbReference type="Gene3D" id="3.40.50.970">
    <property type="match status" value="3"/>
</dbReference>
<dbReference type="Gene3D" id="3.40.50.1220">
    <property type="entry name" value="TPP-binding domain"/>
    <property type="match status" value="1"/>
</dbReference>
<dbReference type="InterPro" id="IPR020845">
    <property type="entry name" value="AMP-binding_CS"/>
</dbReference>
<dbReference type="PANTHER" id="PTHR43775">
    <property type="entry name" value="FATTY ACID SYNTHASE"/>
    <property type="match status" value="1"/>
</dbReference>
<dbReference type="InterPro" id="IPR020841">
    <property type="entry name" value="PKS_Beta-ketoAc_synthase_dom"/>
</dbReference>
<dbReference type="InterPro" id="IPR012000">
    <property type="entry name" value="Thiamin_PyroP_enz_cen_dom"/>
</dbReference>
<dbReference type="InterPro" id="IPR045851">
    <property type="entry name" value="AMP-bd_C_sf"/>
</dbReference>
<dbReference type="InterPro" id="IPR000873">
    <property type="entry name" value="AMP-dep_synth/lig_dom"/>
</dbReference>
<dbReference type="Pfam" id="PF02776">
    <property type="entry name" value="TPP_enzyme_N"/>
    <property type="match status" value="1"/>
</dbReference>
<dbReference type="PANTHER" id="PTHR43775:SF37">
    <property type="entry name" value="SI:DKEY-61P9.11"/>
    <property type="match status" value="1"/>
</dbReference>
<dbReference type="Pfam" id="PF08659">
    <property type="entry name" value="KR"/>
    <property type="match status" value="1"/>
</dbReference>
<dbReference type="PROSITE" id="PS00455">
    <property type="entry name" value="AMP_BINDING"/>
    <property type="match status" value="1"/>
</dbReference>
<evidence type="ECO:0000256" key="3">
    <source>
        <dbReference type="ARBA" id="ARBA00022553"/>
    </source>
</evidence>
<dbReference type="GO" id="GO:0005886">
    <property type="term" value="C:plasma membrane"/>
    <property type="evidence" value="ECO:0007669"/>
    <property type="project" value="TreeGrafter"/>
</dbReference>
<comment type="similarity">
    <text evidence="1">Belongs to the TPP enzyme family.</text>
</comment>
<keyword evidence="4" id="KW-0808">Transferase</keyword>
<organism evidence="8 9">
    <name type="scientific">Cymbomonas tetramitiformis</name>
    <dbReference type="NCBI Taxonomy" id="36881"/>
    <lineage>
        <taxon>Eukaryota</taxon>
        <taxon>Viridiplantae</taxon>
        <taxon>Chlorophyta</taxon>
        <taxon>Pyramimonadophyceae</taxon>
        <taxon>Pyramimonadales</taxon>
        <taxon>Pyramimonadaceae</taxon>
        <taxon>Cymbomonas</taxon>
    </lineage>
</organism>
<dbReference type="SUPFAM" id="SSF52518">
    <property type="entry name" value="Thiamin diphosphate-binding fold (THDP-binding)"/>
    <property type="match status" value="3"/>
</dbReference>
<dbReference type="InterPro" id="IPR014030">
    <property type="entry name" value="Ketoacyl_synth_N"/>
</dbReference>
<accession>A0AAE0GGZ6</accession>
<dbReference type="InterPro" id="IPR011766">
    <property type="entry name" value="TPP_enzyme_TPP-bd"/>
</dbReference>
<dbReference type="GO" id="GO:0031177">
    <property type="term" value="F:phosphopantetheine binding"/>
    <property type="evidence" value="ECO:0007669"/>
    <property type="project" value="InterPro"/>
</dbReference>
<keyword evidence="5" id="KW-0786">Thiamine pyrophosphate</keyword>
<dbReference type="GO" id="GO:0000287">
    <property type="term" value="F:magnesium ion binding"/>
    <property type="evidence" value="ECO:0007669"/>
    <property type="project" value="InterPro"/>
</dbReference>
<dbReference type="PROSITE" id="PS50075">
    <property type="entry name" value="CARRIER"/>
    <property type="match status" value="1"/>
</dbReference>
<dbReference type="InterPro" id="IPR029061">
    <property type="entry name" value="THDP-binding"/>
</dbReference>
<dbReference type="SUPFAM" id="SSF56801">
    <property type="entry name" value="Acetyl-CoA synthetase-like"/>
    <property type="match status" value="1"/>
</dbReference>
<dbReference type="InterPro" id="IPR016039">
    <property type="entry name" value="Thiolase-like"/>
</dbReference>
<dbReference type="InterPro" id="IPR036736">
    <property type="entry name" value="ACP-like_sf"/>
</dbReference>
<keyword evidence="9" id="KW-1185">Reference proteome</keyword>
<name>A0AAE0GGZ6_9CHLO</name>
<dbReference type="InterPro" id="IPR057326">
    <property type="entry name" value="KR_dom"/>
</dbReference>
<evidence type="ECO:0000313" key="8">
    <source>
        <dbReference type="EMBL" id="KAK3277852.1"/>
    </source>
</evidence>
<keyword evidence="2" id="KW-0596">Phosphopantetheine</keyword>
<evidence type="ECO:0000256" key="1">
    <source>
        <dbReference type="ARBA" id="ARBA00007812"/>
    </source>
</evidence>
<dbReference type="Pfam" id="PF00501">
    <property type="entry name" value="AMP-binding"/>
    <property type="match status" value="1"/>
</dbReference>
<dbReference type="SMART" id="SM00825">
    <property type="entry name" value="PKS_KS"/>
    <property type="match status" value="1"/>
</dbReference>
<keyword evidence="3" id="KW-0597">Phosphoprotein</keyword>
<dbReference type="SUPFAM" id="SSF52467">
    <property type="entry name" value="DHS-like NAD/FAD-binding domain"/>
    <property type="match status" value="1"/>
</dbReference>
<reference evidence="8 9" key="1">
    <citation type="journal article" date="2015" name="Genome Biol. Evol.">
        <title>Comparative Genomics of a Bacterivorous Green Alga Reveals Evolutionary Causalities and Consequences of Phago-Mixotrophic Mode of Nutrition.</title>
        <authorList>
            <person name="Burns J.A."/>
            <person name="Paasch A."/>
            <person name="Narechania A."/>
            <person name="Kim E."/>
        </authorList>
    </citation>
    <scope>NUCLEOTIDE SEQUENCE [LARGE SCALE GENOMIC DNA]</scope>
    <source>
        <strain evidence="8 9">PLY_AMNH</strain>
    </source>
</reference>
<dbReference type="Pfam" id="PF13193">
    <property type="entry name" value="AMP-binding_C"/>
    <property type="match status" value="1"/>
</dbReference>
<dbReference type="GO" id="GO:0005737">
    <property type="term" value="C:cytoplasm"/>
    <property type="evidence" value="ECO:0007669"/>
    <property type="project" value="TreeGrafter"/>
</dbReference>
<evidence type="ECO:0000256" key="6">
    <source>
        <dbReference type="SAM" id="MobiDB-lite"/>
    </source>
</evidence>